<dbReference type="NCBIfam" id="TIGR03010">
    <property type="entry name" value="sulf_tusC_dsrF"/>
    <property type="match status" value="1"/>
</dbReference>
<accession>A0ABQ3B1E8</accession>
<organism evidence="2 3">
    <name type="scientific">Cellvibrio zantedeschiae</name>
    <dbReference type="NCBI Taxonomy" id="1237077"/>
    <lineage>
        <taxon>Bacteria</taxon>
        <taxon>Pseudomonadati</taxon>
        <taxon>Pseudomonadota</taxon>
        <taxon>Gammaproteobacteria</taxon>
        <taxon>Cellvibrionales</taxon>
        <taxon>Cellvibrionaceae</taxon>
        <taxon>Cellvibrio</taxon>
    </lineage>
</organism>
<evidence type="ECO:0000313" key="2">
    <source>
        <dbReference type="EMBL" id="GGY70499.1"/>
    </source>
</evidence>
<dbReference type="RefSeq" id="WP_189416985.1">
    <property type="nucleotide sequence ID" value="NZ_BMYZ01000001.1"/>
</dbReference>
<comment type="caution">
    <text evidence="2">The sequence shown here is derived from an EMBL/GenBank/DDBJ whole genome shotgun (WGS) entry which is preliminary data.</text>
</comment>
<dbReference type="EMBL" id="BMYZ01000001">
    <property type="protein sequence ID" value="GGY70499.1"/>
    <property type="molecule type" value="Genomic_DNA"/>
</dbReference>
<dbReference type="NCBIfam" id="NF001238">
    <property type="entry name" value="PRK00211.1"/>
    <property type="match status" value="1"/>
</dbReference>
<reference evidence="3" key="1">
    <citation type="journal article" date="2019" name="Int. J. Syst. Evol. Microbiol.">
        <title>The Global Catalogue of Microorganisms (GCM) 10K type strain sequencing project: providing services to taxonomists for standard genome sequencing and annotation.</title>
        <authorList>
            <consortium name="The Broad Institute Genomics Platform"/>
            <consortium name="The Broad Institute Genome Sequencing Center for Infectious Disease"/>
            <person name="Wu L."/>
            <person name="Ma J."/>
        </authorList>
    </citation>
    <scope>NUCLEOTIDE SEQUENCE [LARGE SCALE GENOMIC DNA]</scope>
    <source>
        <strain evidence="3">KCTC 32239</strain>
    </source>
</reference>
<name>A0ABQ3B1E8_9GAMM</name>
<dbReference type="InterPro" id="IPR017462">
    <property type="entry name" value="Sulphur_relay_TusC/DsrF"/>
</dbReference>
<dbReference type="PANTHER" id="PTHR38780:SF1">
    <property type="entry name" value="PROTEIN TUSC"/>
    <property type="match status" value="1"/>
</dbReference>
<dbReference type="Gene3D" id="3.40.1260.10">
    <property type="entry name" value="DsrEFH-like"/>
    <property type="match status" value="1"/>
</dbReference>
<protein>
    <submittedName>
        <fullName evidence="2">Protein TusC</fullName>
    </submittedName>
</protein>
<dbReference type="Pfam" id="PF02635">
    <property type="entry name" value="DsrE"/>
    <property type="match status" value="1"/>
</dbReference>
<dbReference type="InterPro" id="IPR027396">
    <property type="entry name" value="DsrEFH-like"/>
</dbReference>
<evidence type="ECO:0000256" key="1">
    <source>
        <dbReference type="ARBA" id="ARBA00005996"/>
    </source>
</evidence>
<dbReference type="InterPro" id="IPR003787">
    <property type="entry name" value="Sulphur_relay_DsrE/F-like"/>
</dbReference>
<dbReference type="PANTHER" id="PTHR38780">
    <property type="entry name" value="PROTEIN TUSC"/>
    <property type="match status" value="1"/>
</dbReference>
<proteinExistence type="inferred from homology"/>
<evidence type="ECO:0000313" key="3">
    <source>
        <dbReference type="Proteomes" id="UP000619761"/>
    </source>
</evidence>
<sequence length="124" mass="13714">MSGVPSKKLLFISRHAPYGSSLAKDALDAILAASAYEQQLGLLFMDDGVFQLLANQNTEQIGQKNFSAILPVLPLYEINSIYVHYESLIKRQITINELVLDSVQIIDSKAVCSLLAQQDQLLSF</sequence>
<keyword evidence="3" id="KW-1185">Reference proteome</keyword>
<dbReference type="Proteomes" id="UP000619761">
    <property type="component" value="Unassembled WGS sequence"/>
</dbReference>
<dbReference type="SUPFAM" id="SSF75169">
    <property type="entry name" value="DsrEFH-like"/>
    <property type="match status" value="1"/>
</dbReference>
<comment type="similarity">
    <text evidence="1">Belongs to the DsrF/TusC family.</text>
</comment>
<gene>
    <name evidence="2" type="primary">tusC</name>
    <name evidence="2" type="ORF">GCM10011613_13730</name>
</gene>